<feature type="compositionally biased region" description="Basic and acidic residues" evidence="1">
    <location>
        <begin position="120"/>
        <end position="129"/>
    </location>
</feature>
<dbReference type="Gene3D" id="1.20.1440.60">
    <property type="entry name" value="23S rRNA-intervening sequence"/>
    <property type="match status" value="1"/>
</dbReference>
<organism evidence="2 3">
    <name type="scientific">Luteimonas terrae</name>
    <dbReference type="NCBI Taxonomy" id="1530191"/>
    <lineage>
        <taxon>Bacteria</taxon>
        <taxon>Pseudomonadati</taxon>
        <taxon>Pseudomonadota</taxon>
        <taxon>Gammaproteobacteria</taxon>
        <taxon>Lysobacterales</taxon>
        <taxon>Lysobacteraceae</taxon>
        <taxon>Luteimonas</taxon>
    </lineage>
</organism>
<reference evidence="2 3" key="1">
    <citation type="submission" date="2019-03" db="EMBL/GenBank/DDBJ databases">
        <title>Luteimonas zhaokaii sp.nov., isolated from the rectal contents of Plateau pika in Yushu, Qinghai Province, China.</title>
        <authorList>
            <person name="Zhang G."/>
        </authorList>
    </citation>
    <scope>NUCLEOTIDE SEQUENCE [LARGE SCALE GENOMIC DNA]</scope>
    <source>
        <strain evidence="2 3">THG-MD21</strain>
    </source>
</reference>
<gene>
    <name evidence="2" type="ORF">E2F49_08660</name>
</gene>
<name>A0A4R5U9W7_9GAMM</name>
<dbReference type="RefSeq" id="WP_133393542.1">
    <property type="nucleotide sequence ID" value="NZ_SMTG01000003.1"/>
</dbReference>
<dbReference type="EMBL" id="SMTG01000003">
    <property type="protein sequence ID" value="TDK31508.1"/>
    <property type="molecule type" value="Genomic_DNA"/>
</dbReference>
<dbReference type="CDD" id="cd16377">
    <property type="entry name" value="23S_rRNA_IVP_like"/>
    <property type="match status" value="1"/>
</dbReference>
<dbReference type="Pfam" id="PF05635">
    <property type="entry name" value="23S_rRNA_IVP"/>
    <property type="match status" value="1"/>
</dbReference>
<comment type="caution">
    <text evidence="2">The sequence shown here is derived from an EMBL/GenBank/DDBJ whole genome shotgun (WGS) entry which is preliminary data.</text>
</comment>
<feature type="region of interest" description="Disordered" evidence="1">
    <location>
        <begin position="120"/>
        <end position="147"/>
    </location>
</feature>
<dbReference type="InterPro" id="IPR036583">
    <property type="entry name" value="23S_rRNA_IVS_sf"/>
</dbReference>
<protein>
    <submittedName>
        <fullName evidence="2">Four helix bundle protein</fullName>
    </submittedName>
</protein>
<dbReference type="InterPro" id="IPR012657">
    <property type="entry name" value="23S_rRNA-intervening_sequence"/>
</dbReference>
<proteinExistence type="predicted"/>
<evidence type="ECO:0000313" key="3">
    <source>
        <dbReference type="Proteomes" id="UP000295543"/>
    </source>
</evidence>
<evidence type="ECO:0000313" key="2">
    <source>
        <dbReference type="EMBL" id="TDK31508.1"/>
    </source>
</evidence>
<dbReference type="PANTHER" id="PTHR38471:SF2">
    <property type="entry name" value="FOUR HELIX BUNDLE PROTEIN"/>
    <property type="match status" value="1"/>
</dbReference>
<dbReference type="OrthoDB" id="160990at2"/>
<sequence length="147" mass="16368">MIGDSKERPHQRLDVWRDAMELVALVYRLTSVFPAEERYGLSAQMRRAAVSVPSNIAEGAARRSNAELIHFLSIARGSLAELDTQILLADRLGFAGHDPGLMQLLDRTFARLNALIRSKESAPSVREDAAFYESPITNHESRPQSHA</sequence>
<dbReference type="SUPFAM" id="SSF158446">
    <property type="entry name" value="IVS-encoded protein-like"/>
    <property type="match status" value="1"/>
</dbReference>
<dbReference type="NCBIfam" id="TIGR02436">
    <property type="entry name" value="four helix bundle protein"/>
    <property type="match status" value="1"/>
</dbReference>
<dbReference type="AlphaFoldDB" id="A0A4R5U9W7"/>
<dbReference type="PANTHER" id="PTHR38471">
    <property type="entry name" value="FOUR HELIX BUNDLE PROTEIN"/>
    <property type="match status" value="1"/>
</dbReference>
<dbReference type="Proteomes" id="UP000295543">
    <property type="component" value="Unassembled WGS sequence"/>
</dbReference>
<keyword evidence="3" id="KW-1185">Reference proteome</keyword>
<evidence type="ECO:0000256" key="1">
    <source>
        <dbReference type="SAM" id="MobiDB-lite"/>
    </source>
</evidence>
<accession>A0A4R5U9W7</accession>